<keyword evidence="2" id="KW-1185">Reference proteome</keyword>
<proteinExistence type="predicted"/>
<gene>
    <name evidence="1" type="primary">pof13</name>
    <name evidence="1" type="ORF">SOMG_05064</name>
</gene>
<accession>A0AAF0AZ24</accession>
<dbReference type="EMBL" id="CP115613">
    <property type="protein sequence ID" value="WBW74928.1"/>
    <property type="molecule type" value="Genomic_DNA"/>
</dbReference>
<dbReference type="AlphaFoldDB" id="A0AAF0AZ24"/>
<evidence type="ECO:0000313" key="1">
    <source>
        <dbReference type="EMBL" id="WBW74928.1"/>
    </source>
</evidence>
<dbReference type="InterPro" id="IPR032675">
    <property type="entry name" value="LRR_dom_sf"/>
</dbReference>
<organism evidence="1 2">
    <name type="scientific">Schizosaccharomyces osmophilus</name>
    <dbReference type="NCBI Taxonomy" id="2545709"/>
    <lineage>
        <taxon>Eukaryota</taxon>
        <taxon>Fungi</taxon>
        <taxon>Dikarya</taxon>
        <taxon>Ascomycota</taxon>
        <taxon>Taphrinomycotina</taxon>
        <taxon>Schizosaccharomycetes</taxon>
        <taxon>Schizosaccharomycetales</taxon>
        <taxon>Schizosaccharomycetaceae</taxon>
        <taxon>Schizosaccharomyces</taxon>
    </lineage>
</organism>
<dbReference type="Gene3D" id="3.80.10.10">
    <property type="entry name" value="Ribonuclease Inhibitor"/>
    <property type="match status" value="1"/>
</dbReference>
<evidence type="ECO:0000313" key="2">
    <source>
        <dbReference type="Proteomes" id="UP001212411"/>
    </source>
</evidence>
<dbReference type="RefSeq" id="XP_056039171.1">
    <property type="nucleotide sequence ID" value="XM_056183839.1"/>
</dbReference>
<dbReference type="KEGG" id="som:SOMG_05064"/>
<dbReference type="SUPFAM" id="SSF52047">
    <property type="entry name" value="RNI-like"/>
    <property type="match status" value="1"/>
</dbReference>
<sequence length="399" mass="46444">MASSSFYDKELEYATRSLTGLSIQKHEGPVEISQGISQRFLTNRDIWSLIVNYLDIFNLYRLMHVNRHFYHWLQKCRLEECRFTDASPTELPYQRTITVANDDLWTYEKQIYGRPSILRPQIQDPFVCTMLEKFQGLNIIVLDGTGIKISTVAYILSNIPSLRTLSIRWCQGVSVLDLLELFQTVTKNRVLSLENFHVMGIDGLELQKPLMPDGTEDDRLTSAWHDRLVVFQNALDQISTTHGRPINTDAHRCPLNACKIADHESEIADLYMLKVLPPCLYCSEKWSKPLCRYCIDLRRCMVCGAFVCPSCLSLDFDLQMQAFARQHRVISTLTDLYPERNDTCYHKTKWRQLSPRSLVFQFQEQNHIHHRRIRRNLIQSGWSWPSGIEEILAEGHSSR</sequence>
<dbReference type="GeneID" id="80878528"/>
<dbReference type="Proteomes" id="UP001212411">
    <property type="component" value="Chromosome 3"/>
</dbReference>
<reference evidence="1 2" key="1">
    <citation type="journal article" date="2023" name="G3 (Bethesda)">
        <title>A high-quality reference genome for the fission yeast Schizosaccharomyces osmophilus.</title>
        <authorList>
            <person name="Jia G.S."/>
            <person name="Zhang W.C."/>
            <person name="Liang Y."/>
            <person name="Liu X.H."/>
            <person name="Rhind N."/>
            <person name="Pidoux A."/>
            <person name="Brysch-Herzberg M."/>
            <person name="Du L.L."/>
        </authorList>
    </citation>
    <scope>NUCLEOTIDE SEQUENCE [LARGE SCALE GENOMIC DNA]</scope>
    <source>
        <strain evidence="1 2">CBS 15793</strain>
    </source>
</reference>
<protein>
    <submittedName>
        <fullName evidence="1">F-box protein Pof13</fullName>
    </submittedName>
</protein>
<name>A0AAF0AZ24_9SCHI</name>